<comment type="similarity">
    <text evidence="1">Belongs to the STIG1 family.</text>
</comment>
<evidence type="ECO:0000256" key="4">
    <source>
        <dbReference type="SAM" id="SignalP"/>
    </source>
</evidence>
<organism evidence="5 6">
    <name type="scientific">Phlyctema vagabunda</name>
    <dbReference type="NCBI Taxonomy" id="108571"/>
    <lineage>
        <taxon>Eukaryota</taxon>
        <taxon>Fungi</taxon>
        <taxon>Dikarya</taxon>
        <taxon>Ascomycota</taxon>
        <taxon>Pezizomycotina</taxon>
        <taxon>Leotiomycetes</taxon>
        <taxon>Helotiales</taxon>
        <taxon>Dermateaceae</taxon>
        <taxon>Phlyctema</taxon>
    </lineage>
</organism>
<feature type="region of interest" description="Disordered" evidence="3">
    <location>
        <begin position="124"/>
        <end position="171"/>
    </location>
</feature>
<dbReference type="InterPro" id="IPR006969">
    <property type="entry name" value="Stig-like"/>
</dbReference>
<dbReference type="PANTHER" id="PTHR33227">
    <property type="entry name" value="STIGMA-SPECIFIC STIG1-LIKE PROTEIN 3"/>
    <property type="match status" value="1"/>
</dbReference>
<dbReference type="PANTHER" id="PTHR33227:SF48">
    <property type="entry name" value="STIGMA-SPECIFIC STIG1-LIKE PROTEIN 4"/>
    <property type="match status" value="1"/>
</dbReference>
<evidence type="ECO:0008006" key="7">
    <source>
        <dbReference type="Google" id="ProtNLM"/>
    </source>
</evidence>
<name>A0ABR4PTR1_9HELO</name>
<dbReference type="Pfam" id="PF04885">
    <property type="entry name" value="Stig1"/>
    <property type="match status" value="1"/>
</dbReference>
<accession>A0ABR4PTR1</accession>
<feature type="chain" id="PRO_5046382321" description="Antifreeze protein" evidence="4">
    <location>
        <begin position="20"/>
        <end position="328"/>
    </location>
</feature>
<feature type="compositionally biased region" description="Low complexity" evidence="3">
    <location>
        <begin position="154"/>
        <end position="164"/>
    </location>
</feature>
<evidence type="ECO:0000256" key="2">
    <source>
        <dbReference type="ARBA" id="ARBA00022729"/>
    </source>
</evidence>
<protein>
    <recommendedName>
        <fullName evidence="7">Antifreeze protein</fullName>
    </recommendedName>
</protein>
<evidence type="ECO:0000256" key="1">
    <source>
        <dbReference type="ARBA" id="ARBA00006010"/>
    </source>
</evidence>
<dbReference type="Proteomes" id="UP001629113">
    <property type="component" value="Unassembled WGS sequence"/>
</dbReference>
<dbReference type="EMBL" id="JBFCZG010000001">
    <property type="protein sequence ID" value="KAL3426654.1"/>
    <property type="molecule type" value="Genomic_DNA"/>
</dbReference>
<evidence type="ECO:0000313" key="5">
    <source>
        <dbReference type="EMBL" id="KAL3426654.1"/>
    </source>
</evidence>
<feature type="signal peptide" evidence="4">
    <location>
        <begin position="1"/>
        <end position="19"/>
    </location>
</feature>
<feature type="compositionally biased region" description="Polar residues" evidence="3">
    <location>
        <begin position="126"/>
        <end position="153"/>
    </location>
</feature>
<comment type="caution">
    <text evidence="5">The sequence shown here is derived from an EMBL/GenBank/DDBJ whole genome shotgun (WGS) entry which is preliminary data.</text>
</comment>
<sequence>MHSTIGILSALLLVTFTNAHGNHGHGIFRERAKRHVSTITHKSYVTSTVTVPRTIETDIAKTGVYTLIPDTLTITVKALPAYVYIETVVLKTSVVTLQFITTSEITPAKPTSLKSLVDVSTVKPLPSSNTKAPKPSSTSNAPGISTNLPSNIPTNTTNKNKTNTSSASQGKATCCKNNGYTVTKSSQCDGKQEGDTCGSFHTCYKGGCYWFNHDDMCGSFNNACNTDAGYLCANGVCTDVLNDPNNCGLAYRVCGDNDGNPYGCSNGVCVNLINDPKNCGAVGKVCGTGTGCLKGKCIDTTSDDNNCSTPTYKCPTGTKCKDSWCQTI</sequence>
<keyword evidence="2 4" id="KW-0732">Signal</keyword>
<keyword evidence="6" id="KW-1185">Reference proteome</keyword>
<evidence type="ECO:0000256" key="3">
    <source>
        <dbReference type="SAM" id="MobiDB-lite"/>
    </source>
</evidence>
<gene>
    <name evidence="5" type="ORF">PVAG01_00163</name>
</gene>
<reference evidence="5 6" key="1">
    <citation type="submission" date="2024-06" db="EMBL/GenBank/DDBJ databases">
        <title>Complete genome of Phlyctema vagabunda strain 19-DSS-EL-015.</title>
        <authorList>
            <person name="Fiorenzani C."/>
        </authorList>
    </citation>
    <scope>NUCLEOTIDE SEQUENCE [LARGE SCALE GENOMIC DNA]</scope>
    <source>
        <strain evidence="5 6">19-DSS-EL-015</strain>
    </source>
</reference>
<proteinExistence type="inferred from homology"/>
<evidence type="ECO:0000313" key="6">
    <source>
        <dbReference type="Proteomes" id="UP001629113"/>
    </source>
</evidence>